<keyword evidence="3" id="KW-1185">Reference proteome</keyword>
<organism evidence="2 3">
    <name type="scientific">Streptococcus porcorum</name>
    <dbReference type="NCBI Taxonomy" id="701526"/>
    <lineage>
        <taxon>Bacteria</taxon>
        <taxon>Bacillati</taxon>
        <taxon>Bacillota</taxon>
        <taxon>Bacilli</taxon>
        <taxon>Lactobacillales</taxon>
        <taxon>Streptococcaceae</taxon>
        <taxon>Streptococcus</taxon>
    </lineage>
</organism>
<proteinExistence type="predicted"/>
<feature type="transmembrane region" description="Helical" evidence="1">
    <location>
        <begin position="34"/>
        <end position="52"/>
    </location>
</feature>
<keyword evidence="1" id="KW-0472">Membrane</keyword>
<keyword evidence="1" id="KW-0812">Transmembrane</keyword>
<evidence type="ECO:0000256" key="1">
    <source>
        <dbReference type="SAM" id="Phobius"/>
    </source>
</evidence>
<reference evidence="2 3" key="1">
    <citation type="submission" date="2024-06" db="EMBL/GenBank/DDBJ databases">
        <title>Genomic Encyclopedia of Type Strains, Phase IV (KMG-IV): sequencing the most valuable type-strain genomes for metagenomic binning, comparative biology and taxonomic classification.</title>
        <authorList>
            <person name="Goeker M."/>
        </authorList>
    </citation>
    <scope>NUCLEOTIDE SEQUENCE [LARGE SCALE GENOMIC DNA]</scope>
    <source>
        <strain evidence="2 3">DSM 28302</strain>
    </source>
</reference>
<evidence type="ECO:0000313" key="2">
    <source>
        <dbReference type="EMBL" id="MET3633653.1"/>
    </source>
</evidence>
<keyword evidence="1" id="KW-1133">Transmembrane helix</keyword>
<feature type="transmembrane region" description="Helical" evidence="1">
    <location>
        <begin position="104"/>
        <end position="129"/>
    </location>
</feature>
<dbReference type="Pfam" id="PF14808">
    <property type="entry name" value="TMEM164"/>
    <property type="match status" value="1"/>
</dbReference>
<dbReference type="EMBL" id="JBEPLN010000003">
    <property type="protein sequence ID" value="MET3633653.1"/>
    <property type="molecule type" value="Genomic_DNA"/>
</dbReference>
<comment type="caution">
    <text evidence="2">The sequence shown here is derived from an EMBL/GenBank/DDBJ whole genome shotgun (WGS) entry which is preliminary data.</text>
</comment>
<dbReference type="Proteomes" id="UP001549037">
    <property type="component" value="Unassembled WGS sequence"/>
</dbReference>
<gene>
    <name evidence="2" type="ORF">ABID28_000286</name>
</gene>
<protein>
    <recommendedName>
        <fullName evidence="4">Integral membrane protein</fullName>
    </recommendedName>
</protein>
<evidence type="ECO:0000313" key="3">
    <source>
        <dbReference type="Proteomes" id="UP001549037"/>
    </source>
</evidence>
<sequence>MKTYFAYLGLFGASVALLHPIFDPYPFPHITSLSYVMGHLALAINCSNYLLLEKVESHLTLSQVIRWSLLMNALILLACLVTGGNYGFMLKTPLINSHYLPLNVVLVTAVVIGAIVLLQALVTGFTIFLKAKEELEA</sequence>
<feature type="transmembrane region" description="Helical" evidence="1">
    <location>
        <begin position="64"/>
        <end position="84"/>
    </location>
</feature>
<accession>A0ABV2JD26</accession>
<evidence type="ECO:0008006" key="4">
    <source>
        <dbReference type="Google" id="ProtNLM"/>
    </source>
</evidence>
<feature type="transmembrane region" description="Helical" evidence="1">
    <location>
        <begin position="5"/>
        <end position="22"/>
    </location>
</feature>
<name>A0ABV2JD26_9STRE</name>